<reference evidence="4" key="3">
    <citation type="submission" date="2025-08" db="UniProtKB">
        <authorList>
            <consortium name="Ensembl"/>
        </authorList>
    </citation>
    <scope>IDENTIFICATION</scope>
    <source>
        <strain evidence="4">HNI</strain>
    </source>
</reference>
<feature type="compositionally biased region" description="Basic and acidic residues" evidence="2">
    <location>
        <begin position="1345"/>
        <end position="1357"/>
    </location>
</feature>
<reference evidence="4 5" key="2">
    <citation type="submission" date="2017-04" db="EMBL/GenBank/DDBJ databases">
        <title>CpG methylation of centromeres and impact of large insertions on vertebrate speciation.</title>
        <authorList>
            <person name="Ichikawa K."/>
            <person name="Yoshimura J."/>
            <person name="Morishita S."/>
        </authorList>
    </citation>
    <scope>NUCLEOTIDE SEQUENCE</scope>
    <source>
        <strain evidence="4 5">HNI</strain>
    </source>
</reference>
<protein>
    <recommendedName>
        <fullName evidence="6">Coiled-coil domain-containing protein 141</fullName>
    </recommendedName>
</protein>
<evidence type="ECO:0008006" key="6">
    <source>
        <dbReference type="Google" id="ProtNLM"/>
    </source>
</evidence>
<organism evidence="4 5">
    <name type="scientific">Oryzias latipes</name>
    <name type="common">Japanese rice fish</name>
    <name type="synonym">Japanese killifish</name>
    <dbReference type="NCBI Taxonomy" id="8090"/>
    <lineage>
        <taxon>Eukaryota</taxon>
        <taxon>Metazoa</taxon>
        <taxon>Chordata</taxon>
        <taxon>Craniata</taxon>
        <taxon>Vertebrata</taxon>
        <taxon>Euteleostomi</taxon>
        <taxon>Actinopterygii</taxon>
        <taxon>Neopterygii</taxon>
        <taxon>Teleostei</taxon>
        <taxon>Neoteleostei</taxon>
        <taxon>Acanthomorphata</taxon>
        <taxon>Ovalentaria</taxon>
        <taxon>Atherinomorphae</taxon>
        <taxon>Beloniformes</taxon>
        <taxon>Adrianichthyidae</taxon>
        <taxon>Oryziinae</taxon>
        <taxon>Oryzias</taxon>
    </lineage>
</organism>
<feature type="compositionally biased region" description="Polar residues" evidence="2">
    <location>
        <begin position="1762"/>
        <end position="1788"/>
    </location>
</feature>
<feature type="region of interest" description="Disordered" evidence="2">
    <location>
        <begin position="1539"/>
        <end position="1579"/>
    </location>
</feature>
<feature type="region of interest" description="Disordered" evidence="2">
    <location>
        <begin position="419"/>
        <end position="442"/>
    </location>
</feature>
<dbReference type="SUPFAM" id="SSF48726">
    <property type="entry name" value="Immunoglobulin"/>
    <property type="match status" value="1"/>
</dbReference>
<keyword evidence="3" id="KW-0472">Membrane</keyword>
<feature type="compositionally biased region" description="Polar residues" evidence="2">
    <location>
        <begin position="571"/>
        <end position="587"/>
    </location>
</feature>
<feature type="compositionally biased region" description="Basic and acidic residues" evidence="2">
    <location>
        <begin position="491"/>
        <end position="515"/>
    </location>
</feature>
<dbReference type="InterPro" id="IPR036179">
    <property type="entry name" value="Ig-like_dom_sf"/>
</dbReference>
<feature type="compositionally biased region" description="Basic and acidic residues" evidence="2">
    <location>
        <begin position="588"/>
        <end position="613"/>
    </location>
</feature>
<feature type="coiled-coil region" evidence="1">
    <location>
        <begin position="247"/>
        <end position="278"/>
    </location>
</feature>
<feature type="region of interest" description="Disordered" evidence="2">
    <location>
        <begin position="1649"/>
        <end position="1676"/>
    </location>
</feature>
<dbReference type="Proteomes" id="UP000265180">
    <property type="component" value="Chromosome 21"/>
</dbReference>
<feature type="region of interest" description="Disordered" evidence="2">
    <location>
        <begin position="455"/>
        <end position="616"/>
    </location>
</feature>
<feature type="compositionally biased region" description="Basic and acidic residues" evidence="2">
    <location>
        <begin position="550"/>
        <end position="566"/>
    </location>
</feature>
<evidence type="ECO:0000256" key="2">
    <source>
        <dbReference type="SAM" id="MobiDB-lite"/>
    </source>
</evidence>
<feature type="region of interest" description="Disordered" evidence="2">
    <location>
        <begin position="1330"/>
        <end position="1397"/>
    </location>
</feature>
<accession>A0A3P9KSZ1</accession>
<evidence type="ECO:0000313" key="4">
    <source>
        <dbReference type="Ensembl" id="ENSORLP00020011585.1"/>
    </source>
</evidence>
<reference key="1">
    <citation type="journal article" date="2007" name="Nature">
        <title>The medaka draft genome and insights into vertebrate genome evolution.</title>
        <authorList>
            <person name="Kasahara M."/>
            <person name="Naruse K."/>
            <person name="Sasaki S."/>
            <person name="Nakatani Y."/>
            <person name="Qu W."/>
            <person name="Ahsan B."/>
            <person name="Yamada T."/>
            <person name="Nagayasu Y."/>
            <person name="Doi K."/>
            <person name="Kasai Y."/>
            <person name="Jindo T."/>
            <person name="Kobayashi D."/>
            <person name="Shimada A."/>
            <person name="Toyoda A."/>
            <person name="Kuroki Y."/>
            <person name="Fujiyama A."/>
            <person name="Sasaki T."/>
            <person name="Shimizu A."/>
            <person name="Asakawa S."/>
            <person name="Shimizu N."/>
            <person name="Hashimoto S."/>
            <person name="Yang J."/>
            <person name="Lee Y."/>
            <person name="Matsushima K."/>
            <person name="Sugano S."/>
            <person name="Sakaizumi M."/>
            <person name="Narita T."/>
            <person name="Ohishi K."/>
            <person name="Haga S."/>
            <person name="Ohta F."/>
            <person name="Nomoto H."/>
            <person name="Nogata K."/>
            <person name="Morishita T."/>
            <person name="Endo T."/>
            <person name="Shin-I T."/>
            <person name="Takeda H."/>
            <person name="Morishita S."/>
            <person name="Kohara Y."/>
        </authorList>
    </citation>
    <scope>NUCLEOTIDE SEQUENCE [LARGE SCALE GENOMIC DNA]</scope>
    <source>
        <strain>Hd-rR</strain>
    </source>
</reference>
<evidence type="ECO:0000313" key="5">
    <source>
        <dbReference type="Proteomes" id="UP000265180"/>
    </source>
</evidence>
<keyword evidence="3" id="KW-1133">Transmembrane helix</keyword>
<feature type="compositionally biased region" description="Polar residues" evidence="2">
    <location>
        <begin position="458"/>
        <end position="472"/>
    </location>
</feature>
<feature type="region of interest" description="Disordered" evidence="2">
    <location>
        <begin position="1945"/>
        <end position="1996"/>
    </location>
</feature>
<feature type="transmembrane region" description="Helical" evidence="3">
    <location>
        <begin position="2113"/>
        <end position="2131"/>
    </location>
</feature>
<name>A0A3P9KSZ1_ORYLA</name>
<feature type="compositionally biased region" description="Polar residues" evidence="2">
    <location>
        <begin position="1539"/>
        <end position="1568"/>
    </location>
</feature>
<feature type="compositionally biased region" description="Polar residues" evidence="2">
    <location>
        <begin position="419"/>
        <end position="439"/>
    </location>
</feature>
<feature type="compositionally biased region" description="Polar residues" evidence="2">
    <location>
        <begin position="1812"/>
        <end position="1828"/>
    </location>
</feature>
<proteinExistence type="predicted"/>
<feature type="compositionally biased region" description="Low complexity" evidence="2">
    <location>
        <begin position="1569"/>
        <end position="1579"/>
    </location>
</feature>
<sequence length="2132" mass="239736">MSGQSEETNREAAEESMNLCPFTTLSTIAVQAGQSQIVISVLKSGSQIHLQLVQVQPGLCDVGSNPEENRMLIQEQQQLLEKLKKHENEVLVVVEKKADESKRRSRGVTEQRTSRKWEEKERLKFAMKMSITEGWSLLLHLLERRLEVLNLASDFYRQATEFAASIDRFEGLQVKPGEGGPTARQLSYDTMRKDLLKKSLHLLTSCSILMQELRVLQRSEALQRKGGVLQVTKLKEEEEEEEGSPHSRQVLQRLEELVEELQDRRRRADQAVKLQLRQPADGMEVQKIESDQRLLAQWDCRPTVLQMQDQNLQFESISPVLSNPGSGPDPCKSVQPRSRCEDFRKFLSGSTSDRKFEIKADQKPNRNSELVGSLDLQAGFSSTFKSLKTANLHSGLGPNVDQCFGLDLIPESTQLQAADQISDWGSSETEKQQAGSRSFSPKVHRHRLLTEFREDDFSSGSESNLKLCSRSQNKTKKTLQTRTEETNDLETGSRMDPEVKSKSVEAEDSESDVRKNLKNRFRTEGNPASGFDPKPKSRSEASQRAGSGSEETRRQELILKLKETKNLESGFKSQVQSESGSKENPQSRSEDRCNLQPGDVREPEVTLKEDRHAPAAATRPLADLLIMEDDAPEGEGHAHFTLLTNQRQQRLSLLEWLEEKVCRWTQLLSDSWKSEWWLSEAEHALRTHLQLQKHILSADHDVESLEQILGPNKESSKTVLHRHGEVGRQMTFLKALTKRLREGCVGTSTGTNSVQQTLPESQSLGDADRVGRVLKELHVLRKKTDCSVQLLQSYVGLLRTAQQVDVEMKELREHFQRRKEEDEEEAESGQIEIETLYLEMKKKMDAAEELGDSCIHAATMGSELNSQTLLLMVQQTMKQIAESKLEMEQLRDQEEDARLCREYQEKLSKTLQDLKCVSELLDSWTSVDLGLDLNTSKLLEHFRQARPHFSQLDAEVENMLKSWPKVKQILARLKKLQGDMVEEGDVSKMVKLQGTVKSKIQRSEAILELTSRFHMAAKQLEGLLHAEFRRTSTGSSDVELSRHGERRQQILNLFKTSTALGGDTCAAVKSTDWTRFRVEQLEARLLSLDSLCGSWLSEAAQREEELHRDQLTHLLQDSINQLWDSFKELKKCFSNTRFNYLKRNNRTRNLKVVRNQLQQVEVYGDKLQAIRKRVHGVEAQMSLQVKDGGMAQQLEDTINELRKQMGELERSLCEHQKTLDMTSRLHQAMQEYQFWCEEANSTITRVVKFSTECRSPKAISTLHCQLEKFVWPTVPEQEERISQITELAEKLYGVEEGQRYVEKTMKKHCEIVASIRELSRQLVELEAKLKMDEDETQEGENEEQMTEKRKQRDNRSTEEDDGMSELKETGHTPEVTGEDAGKEAFSGKQTSAKREASFQKTFHEDGNGSFTQCFNHSSSLSCSPVKTNRRVNTVHSQPQAVTTEPQLTTSASQKTHEVGKAATSCGLNITPAQDSSAEVELQKDAITEDCLSNDEYDCASPDDISLPPLAETPESTMFQSDVEEALCISSHSLRVSRVSCQGQSEQSTAGADTGSVPQQRHSNPTEGFSSPSVSLHSSTSRFKSESSSFAKSPLTLPALRLFTSTLCTTLTTSEISSDIFSMSREKSIGSPKPSLDLVKPGSSPVCRLNTADYSSDSNVPDVRSAPPPRETKNTHTSEALNLNLACLQPLNDPDSDLHKCRIHPEDAGLNNSNGTCPQSKTVTCKNTNFTQFFNDREIIPHQDWKYTQNSRESTVEEDSDPTRTSSAVQQSVLDCHSNVQLRRNNLTLESPRPKETKKNQNSASSAHEKLTSCPQDRNPSTAVHQSSKAALQIHLPQSYTGSRSRLVQKVLPLQNEVSTDCTPRTKSCTTATTVIKHSVKGQPSVEEIFKLNKSLNHSIRESQMGNVHSSPEAECVSSSKTLSMEQSLQTACSLNESKSTCHTQPCVHGPSMNHSGSVKPTAPPQPEAQTQALSQQVNPHVSRPAPPHPLTPHQDPDICLPIAVREEIRLTPQIKGPPHPPGSPCFTRPLSQTAMIEGSPVMLEVEVMGHQDPMLTWFKEQEAPPPGDRGKPLLLLFEATQRAGGLLDVQQDSKQPHGVEKRLLDPFDVTLDWHTGFGILCVLLWLFYLILL</sequence>
<keyword evidence="3" id="KW-0812">Transmembrane</keyword>
<feature type="region of interest" description="Disordered" evidence="2">
    <location>
        <begin position="1743"/>
        <end position="1828"/>
    </location>
</feature>
<reference evidence="4" key="4">
    <citation type="submission" date="2025-09" db="UniProtKB">
        <authorList>
            <consortium name="Ensembl"/>
        </authorList>
    </citation>
    <scope>IDENTIFICATION</scope>
    <source>
        <strain evidence="4">HNI</strain>
    </source>
</reference>
<evidence type="ECO:0000256" key="3">
    <source>
        <dbReference type="SAM" id="Phobius"/>
    </source>
</evidence>
<evidence type="ECO:0000256" key="1">
    <source>
        <dbReference type="SAM" id="Coils"/>
    </source>
</evidence>
<dbReference type="Ensembl" id="ENSORLT00020019434.1">
    <property type="protein sequence ID" value="ENSORLP00020011585.1"/>
    <property type="gene ID" value="ENSORLG00020012515.1"/>
</dbReference>
<feature type="compositionally biased region" description="Acidic residues" evidence="2">
    <location>
        <begin position="1332"/>
        <end position="1344"/>
    </location>
</feature>
<keyword evidence="1" id="KW-0175">Coiled coil</keyword>